<accession>A0A2H1I357</accession>
<dbReference type="GO" id="GO:0003677">
    <property type="term" value="F:DNA binding"/>
    <property type="evidence" value="ECO:0007669"/>
    <property type="project" value="UniProtKB-KW"/>
</dbReference>
<dbReference type="InterPro" id="IPR000835">
    <property type="entry name" value="HTH_MarR-typ"/>
</dbReference>
<evidence type="ECO:0000259" key="4">
    <source>
        <dbReference type="PROSITE" id="PS50995"/>
    </source>
</evidence>
<dbReference type="AlphaFoldDB" id="A0A2H1I357"/>
<dbReference type="PANTHER" id="PTHR42756">
    <property type="entry name" value="TRANSCRIPTIONAL REGULATOR, MARR"/>
    <property type="match status" value="1"/>
</dbReference>
<sequence>MSQGSKDHTAGTGDGPVELESLLGYQLKRLQTALRSTMDETLRPLELTTPQYNCLEQLRRRPGASNSELARGAFVTRQTMNTLLRGLQDRGLITRPATAESGRVLPTRLTSAGEEALDHAVSRVEVVTARMVSPLDDETRTMVTEALGRCIAALEEPENR</sequence>
<dbReference type="EMBL" id="FXZA01000002">
    <property type="protein sequence ID" value="SMX69554.1"/>
    <property type="molecule type" value="Genomic_DNA"/>
</dbReference>
<keyword evidence="1" id="KW-0805">Transcription regulation</keyword>
<evidence type="ECO:0000256" key="2">
    <source>
        <dbReference type="ARBA" id="ARBA00023125"/>
    </source>
</evidence>
<keyword evidence="3" id="KW-0804">Transcription</keyword>
<dbReference type="InterPro" id="IPR036390">
    <property type="entry name" value="WH_DNA-bd_sf"/>
</dbReference>
<dbReference type="OrthoDB" id="3177763at2"/>
<feature type="domain" description="HTH marR-type" evidence="4">
    <location>
        <begin position="20"/>
        <end position="152"/>
    </location>
</feature>
<evidence type="ECO:0000313" key="6">
    <source>
        <dbReference type="Proteomes" id="UP000234498"/>
    </source>
</evidence>
<dbReference type="PROSITE" id="PS50995">
    <property type="entry name" value="HTH_MARR_2"/>
    <property type="match status" value="1"/>
</dbReference>
<evidence type="ECO:0000313" key="5">
    <source>
        <dbReference type="EMBL" id="SMX69554.1"/>
    </source>
</evidence>
<reference evidence="6" key="1">
    <citation type="submission" date="2017-03" db="EMBL/GenBank/DDBJ databases">
        <authorList>
            <person name="Monnet C."/>
        </authorList>
    </citation>
    <scope>NUCLEOTIDE SEQUENCE [LARGE SCALE GENOMIC DNA]</scope>
    <source>
        <strain evidence="6">Mu101</strain>
    </source>
</reference>
<dbReference type="SMART" id="SM00347">
    <property type="entry name" value="HTH_MARR"/>
    <property type="match status" value="1"/>
</dbReference>
<dbReference type="PANTHER" id="PTHR42756:SF1">
    <property type="entry name" value="TRANSCRIPTIONAL REPRESSOR OF EMRAB OPERON"/>
    <property type="match status" value="1"/>
</dbReference>
<protein>
    <submittedName>
        <fullName evidence="5">DNA-binding transcriptional regulator, MarR family</fullName>
    </submittedName>
</protein>
<dbReference type="InterPro" id="IPR036388">
    <property type="entry name" value="WH-like_DNA-bd_sf"/>
</dbReference>
<dbReference type="Proteomes" id="UP000234498">
    <property type="component" value="Unassembled WGS sequence"/>
</dbReference>
<keyword evidence="2 5" id="KW-0238">DNA-binding</keyword>
<gene>
    <name evidence="5" type="ORF">BLIN101_00773</name>
</gene>
<dbReference type="GO" id="GO:0003700">
    <property type="term" value="F:DNA-binding transcription factor activity"/>
    <property type="evidence" value="ECO:0007669"/>
    <property type="project" value="InterPro"/>
</dbReference>
<evidence type="ECO:0000256" key="3">
    <source>
        <dbReference type="ARBA" id="ARBA00023163"/>
    </source>
</evidence>
<evidence type="ECO:0000256" key="1">
    <source>
        <dbReference type="ARBA" id="ARBA00023015"/>
    </source>
</evidence>
<organism evidence="5 6">
    <name type="scientific">Brevibacterium linens</name>
    <dbReference type="NCBI Taxonomy" id="1703"/>
    <lineage>
        <taxon>Bacteria</taxon>
        <taxon>Bacillati</taxon>
        <taxon>Actinomycetota</taxon>
        <taxon>Actinomycetes</taxon>
        <taxon>Micrococcales</taxon>
        <taxon>Brevibacteriaceae</taxon>
        <taxon>Brevibacterium</taxon>
    </lineage>
</organism>
<name>A0A2H1I357_BRELN</name>
<dbReference type="SUPFAM" id="SSF46785">
    <property type="entry name" value="Winged helix' DNA-binding domain"/>
    <property type="match status" value="1"/>
</dbReference>
<dbReference type="Pfam" id="PF12802">
    <property type="entry name" value="MarR_2"/>
    <property type="match status" value="1"/>
</dbReference>
<dbReference type="Gene3D" id="1.10.10.10">
    <property type="entry name" value="Winged helix-like DNA-binding domain superfamily/Winged helix DNA-binding domain"/>
    <property type="match status" value="1"/>
</dbReference>
<dbReference type="RefSeq" id="WP_101593868.1">
    <property type="nucleotide sequence ID" value="NZ_FXZA01000002.1"/>
</dbReference>
<proteinExistence type="predicted"/>